<keyword evidence="2" id="KW-1185">Reference proteome</keyword>
<dbReference type="Pfam" id="PF26178">
    <property type="entry name" value="PI-PLC_cat"/>
    <property type="match status" value="1"/>
</dbReference>
<organism evidence="1 2">
    <name type="scientific">Trifolium medium</name>
    <dbReference type="NCBI Taxonomy" id="97028"/>
    <lineage>
        <taxon>Eukaryota</taxon>
        <taxon>Viridiplantae</taxon>
        <taxon>Streptophyta</taxon>
        <taxon>Embryophyta</taxon>
        <taxon>Tracheophyta</taxon>
        <taxon>Spermatophyta</taxon>
        <taxon>Magnoliopsida</taxon>
        <taxon>eudicotyledons</taxon>
        <taxon>Gunneridae</taxon>
        <taxon>Pentapetalae</taxon>
        <taxon>rosids</taxon>
        <taxon>fabids</taxon>
        <taxon>Fabales</taxon>
        <taxon>Fabaceae</taxon>
        <taxon>Papilionoideae</taxon>
        <taxon>50 kb inversion clade</taxon>
        <taxon>NPAAA clade</taxon>
        <taxon>Hologalegina</taxon>
        <taxon>IRL clade</taxon>
        <taxon>Trifolieae</taxon>
        <taxon>Trifolium</taxon>
    </lineage>
</organism>
<sequence length="48" mass="5296">MNTKTRWANFIAVDYYQRNYYDGGGAPEAVDAANGHLTCGCDSIAYCK</sequence>
<protein>
    <submittedName>
        <fullName evidence="1">PI-PLC X domain-containing protein</fullName>
    </submittedName>
</protein>
<dbReference type="Proteomes" id="UP000265520">
    <property type="component" value="Unassembled WGS sequence"/>
</dbReference>
<name>A0A392PNH8_9FABA</name>
<feature type="non-terminal residue" evidence="1">
    <location>
        <position position="48"/>
    </location>
</feature>
<evidence type="ECO:0000313" key="2">
    <source>
        <dbReference type="Proteomes" id="UP000265520"/>
    </source>
</evidence>
<dbReference type="AlphaFoldDB" id="A0A392PNH8"/>
<evidence type="ECO:0000313" key="1">
    <source>
        <dbReference type="EMBL" id="MCI13197.1"/>
    </source>
</evidence>
<accession>A0A392PNH8</accession>
<proteinExistence type="predicted"/>
<dbReference type="EMBL" id="LXQA010087276">
    <property type="protein sequence ID" value="MCI13197.1"/>
    <property type="molecule type" value="Genomic_DNA"/>
</dbReference>
<comment type="caution">
    <text evidence="1">The sequence shown here is derived from an EMBL/GenBank/DDBJ whole genome shotgun (WGS) entry which is preliminary data.</text>
</comment>
<reference evidence="1 2" key="1">
    <citation type="journal article" date="2018" name="Front. Plant Sci.">
        <title>Red Clover (Trifolium pratense) and Zigzag Clover (T. medium) - A Picture of Genomic Similarities and Differences.</title>
        <authorList>
            <person name="Dluhosova J."/>
            <person name="Istvanek J."/>
            <person name="Nedelnik J."/>
            <person name="Repkova J."/>
        </authorList>
    </citation>
    <scope>NUCLEOTIDE SEQUENCE [LARGE SCALE GENOMIC DNA]</scope>
    <source>
        <strain evidence="2">cv. 10/8</strain>
        <tissue evidence="1">Leaf</tissue>
    </source>
</reference>